<evidence type="ECO:0000313" key="6">
    <source>
        <dbReference type="EnsemblPlants" id="AUR62023939-RA:cds"/>
    </source>
</evidence>
<dbReference type="PANTHER" id="PTHR47926">
    <property type="entry name" value="PENTATRICOPEPTIDE REPEAT-CONTAINING PROTEIN"/>
    <property type="match status" value="1"/>
</dbReference>
<feature type="repeat" description="PPR" evidence="3">
    <location>
        <begin position="1274"/>
        <end position="1308"/>
    </location>
</feature>
<evidence type="ECO:0000313" key="7">
    <source>
        <dbReference type="Proteomes" id="UP000596660"/>
    </source>
</evidence>
<sequence length="1890" mass="215756">MSDNNQSPPIDQPPQQQDDEEQEDDPDDSANEDDSDSDSDSDSDYEPDENDTENTEGPTQKQKKRQAYYRRAGEFDDIAEGDYSAEANIKRFARAYQSRRYKQALQKEEEAIEYEDDLFNFPRDRENWREEDLKELWADAPLEMTKPGWDPALADDDDWEVVKKEVREGRDPPIAPFYVPYRKSYPAIPDNHHDISTPKSVIEELDRIEEFLRWVSYVFPDGSSYEGTVWDDLAHGKGVYVAEQGLVRYEGEWLQNQEEGHGVVEVDIPDIEPIPGSKLEAQMRAEGKIIKRDFMSPEDREWLEMDIEDSVRLTNGNYEIPFYENDEWIRQYGKRPEKGRYRYAGQWKHGRMHGCGVYEMNEQPIYGRFYFGEKLEDPAGCTEEISTMHAGIAEVAAAKARMFINKPDGMVREERGPYGDPQHPYFYEEEDVWQAPGFINQFYEVPDYWKTYVQEVDQEREMWLNSFYKAPLRLPMPAELEYWWENDQPPEFVLLNKEPEPDPNDPSKLFYTEDPVIMHTPTGQIINYIEDEEHGIRLFWQPPPGEGEDVDPKKVKFLPLGFDEFYGRETEEEKEGLWNRLIGSIEKSCKPMFEKLEKWTDEQKKASEIRKKLLEQELELVEAELTLEEALEDMEEALKQQEKEAEEKVDMDLEEEDESVSPPSVPSMVEKSFSVWKKERPSLKIPQASCSSTSGGCMDHSPLVTFRQAFPENMTLRAKAQADQRFQVKRALRCSSSISLLHSLHFHGKSIIFTFQNQFGNVFTRFKLARLSSSAICHAFAEHNQQDNNHRPNSQTYLWLLEGWLNSGSGSIIDCRKLYGLILKSGFIDEIGLCGRLLDFYVVNDQLWDAHNLFDEMLERGVSVCVSSWNRILSGFVPKKLSREALGLFSRMLRENVDPDEFTFSNVLRAFGGGAREKIDLCCIELIHAKIIVYGFDGSRFVCNPLVDLYSKNGMIDATKYVFDNVGEKDNVSWVAMISGLSQNGREEQSLRLFCDEMHTHGILPTPYALSSLLSACSKTESFEVGQELHGLIYKWGFASEVYVCNALVTLYSRWGDMKSAGKIFEMMTEKDGVSYNSLISGLAQKGLSDQALYLLQKMQQDFLKPDCVTVASLVSACASIGALDKGRQLHSYALKAGYCSDMLIEGSLLDLYVKCSNIETAHKYFLTTKRENVVLWNVMLVAYGQVGNLSEAYHMFTQMQMKGLEPNQYTYPSMLRTCTSMGATDLGEQIHTQVIKTGFQVNEYVCSVLIDMYAKHGFLDTAEKIFRRLTENDVVSWTAMIAGYGQHEMYAHALKLFEEMLCRGIRPDNIGLSNVISACAGIQALYQGRQIHAQSYILGYSDDQSIRNALVSLYARCGRLQDAYHAFEKIDVKDNITWNSLISGFAQTGHSEDAFKVYTQMNKADVEANLFTYTSTISAAANIANVKQGKQIQAKLFKSGYNLETEASNALITLYAKCGCLDDAKRVLSEMMNRNEVTWNAMITGYSQHGCGEEALEIFDEMKRVGVAPNHVTFVGVLSACSHVGLVEQGLRYFESMTKEYDLTPKLEHCICVVDILSRAGYLSRAKKFIEDMQFKPDAMIWRTVLRACIVHKNKEIGEFAARHLLELEPKDSATYALMSNMYTVTRNWTCMDESRKMMKERGVKKEPGRSWIEVNNAIHAFYAGDNLHPLADKIYDFLVELNKHVADIGYMQDPYTLLVDTEKNQVVNVHSERLAIAFGLISSSSSVPLHVMKNLREDDQNLCLSSGCEGIHCQAEFLSASVLWISYPMGQCFISIVGKGGWLNSLKREFKNSGNDPIRKGFLSLASDVHLYPYLLRCQKLNGHGNDKVEVETVLVLQVAYCNQNSCCAALEALAAHKRSHFRQHFTGLLELTCHNSQRRLSNWHPSI</sequence>
<dbReference type="FunFam" id="1.25.40.10:FF:000381">
    <property type="entry name" value="Pentatricopeptide repeat-containing protein"/>
    <property type="match status" value="3"/>
</dbReference>
<dbReference type="NCBIfam" id="TIGR00756">
    <property type="entry name" value="PPR"/>
    <property type="match status" value="7"/>
</dbReference>
<feature type="repeat" description="PPR" evidence="3">
    <location>
        <begin position="1476"/>
        <end position="1510"/>
    </location>
</feature>
<dbReference type="FunFam" id="1.25.40.10:FF:000351">
    <property type="entry name" value="Pentatricopeptide repeat-containing protein"/>
    <property type="match status" value="1"/>
</dbReference>
<feature type="repeat" description="PPR" evidence="3">
    <location>
        <begin position="865"/>
        <end position="899"/>
    </location>
</feature>
<dbReference type="Gramene" id="AUR62023939-RA">
    <property type="protein sequence ID" value="AUR62023939-RA:cds"/>
    <property type="gene ID" value="AUR62023939"/>
</dbReference>
<dbReference type="InterPro" id="IPR046960">
    <property type="entry name" value="PPR_At4g14850-like_plant"/>
</dbReference>
<evidence type="ECO:0000256" key="1">
    <source>
        <dbReference type="ARBA" id="ARBA00006643"/>
    </source>
</evidence>
<dbReference type="InterPro" id="IPR046848">
    <property type="entry name" value="E_motif"/>
</dbReference>
<dbReference type="Gene3D" id="1.25.40.10">
    <property type="entry name" value="Tetratricopeptide repeat domain"/>
    <property type="match status" value="6"/>
</dbReference>
<reference evidence="6" key="1">
    <citation type="journal article" date="2017" name="Nature">
        <title>The genome of Chenopodium quinoa.</title>
        <authorList>
            <person name="Jarvis D.E."/>
            <person name="Ho Y.S."/>
            <person name="Lightfoot D.J."/>
            <person name="Schmoeckel S.M."/>
            <person name="Li B."/>
            <person name="Borm T.J.A."/>
            <person name="Ohyanagi H."/>
            <person name="Mineta K."/>
            <person name="Michell C.T."/>
            <person name="Saber N."/>
            <person name="Kharbatia N.M."/>
            <person name="Rupper R.R."/>
            <person name="Sharp A.R."/>
            <person name="Dally N."/>
            <person name="Boughton B.A."/>
            <person name="Woo Y.H."/>
            <person name="Gao G."/>
            <person name="Schijlen E.G.W.M."/>
            <person name="Guo X."/>
            <person name="Momin A.A."/>
            <person name="Negrao S."/>
            <person name="Al-Babili S."/>
            <person name="Gehring C."/>
            <person name="Roessner U."/>
            <person name="Jung C."/>
            <person name="Murphy K."/>
            <person name="Arold S.T."/>
            <person name="Gojobori T."/>
            <person name="van der Linden C.G."/>
            <person name="van Loo E.N."/>
            <person name="Jellen E.N."/>
            <person name="Maughan P.J."/>
            <person name="Tester M."/>
        </authorList>
    </citation>
    <scope>NUCLEOTIDE SEQUENCE [LARGE SCALE GENOMIC DNA]</scope>
    <source>
        <strain evidence="6">cv. PI 614886</strain>
    </source>
</reference>
<dbReference type="SMART" id="SM00698">
    <property type="entry name" value="MORN"/>
    <property type="match status" value="3"/>
</dbReference>
<dbReference type="Pfam" id="PF14432">
    <property type="entry name" value="DYW_deaminase"/>
    <property type="match status" value="1"/>
</dbReference>
<dbReference type="Pfam" id="PF01535">
    <property type="entry name" value="PPR"/>
    <property type="match status" value="3"/>
</dbReference>
<dbReference type="InterPro" id="IPR003409">
    <property type="entry name" value="MORN"/>
</dbReference>
<dbReference type="InterPro" id="IPR002885">
    <property type="entry name" value="PPR_rpt"/>
</dbReference>
<feature type="repeat" description="PPR" evidence="3">
    <location>
        <begin position="1375"/>
        <end position="1409"/>
    </location>
</feature>
<protein>
    <recommendedName>
        <fullName evidence="5">DYW domain-containing protein</fullName>
    </recommendedName>
</protein>
<dbReference type="GO" id="GO:0009451">
    <property type="term" value="P:RNA modification"/>
    <property type="evidence" value="ECO:0007669"/>
    <property type="project" value="InterPro"/>
</dbReference>
<feature type="compositionally biased region" description="Acidic residues" evidence="4">
    <location>
        <begin position="17"/>
        <end position="54"/>
    </location>
</feature>
<dbReference type="EnsemblPlants" id="AUR62023939-RA">
    <property type="protein sequence ID" value="AUR62023939-RA:cds"/>
    <property type="gene ID" value="AUR62023939"/>
</dbReference>
<dbReference type="InterPro" id="IPR011990">
    <property type="entry name" value="TPR-like_helical_dom_sf"/>
</dbReference>
<accession>A0A803M666</accession>
<dbReference type="FunFam" id="1.25.40.10:FF:000158">
    <property type="entry name" value="pentatricopeptide repeat-containing protein At2g33680"/>
    <property type="match status" value="1"/>
</dbReference>
<evidence type="ECO:0000259" key="5">
    <source>
        <dbReference type="Pfam" id="PF14432"/>
    </source>
</evidence>
<dbReference type="SUPFAM" id="SSF82185">
    <property type="entry name" value="Histone H3 K4-specific methyltransferase SET7/9 N-terminal domain"/>
    <property type="match status" value="1"/>
</dbReference>
<dbReference type="GO" id="GO:0016020">
    <property type="term" value="C:membrane"/>
    <property type="evidence" value="ECO:0007669"/>
    <property type="project" value="UniProtKB-ARBA"/>
</dbReference>
<dbReference type="GO" id="GO:0003723">
    <property type="term" value="F:RNA binding"/>
    <property type="evidence" value="ECO:0007669"/>
    <property type="project" value="InterPro"/>
</dbReference>
<dbReference type="Pfam" id="PF20431">
    <property type="entry name" value="E_motif"/>
    <property type="match status" value="1"/>
</dbReference>
<name>A0A803M666_CHEQI</name>
<dbReference type="PROSITE" id="PS51375">
    <property type="entry name" value="PPR"/>
    <property type="match status" value="8"/>
</dbReference>
<feature type="repeat" description="PPR" evidence="3">
    <location>
        <begin position="1072"/>
        <end position="1106"/>
    </location>
</feature>
<proteinExistence type="inferred from homology"/>
<feature type="region of interest" description="Disordered" evidence="4">
    <location>
        <begin position="639"/>
        <end position="666"/>
    </location>
</feature>
<feature type="repeat" description="PPR" evidence="3">
    <location>
        <begin position="970"/>
        <end position="1005"/>
    </location>
</feature>
<keyword evidence="7" id="KW-1185">Reference proteome</keyword>
<organism evidence="6 7">
    <name type="scientific">Chenopodium quinoa</name>
    <name type="common">Quinoa</name>
    <dbReference type="NCBI Taxonomy" id="63459"/>
    <lineage>
        <taxon>Eukaryota</taxon>
        <taxon>Viridiplantae</taxon>
        <taxon>Streptophyta</taxon>
        <taxon>Embryophyta</taxon>
        <taxon>Tracheophyta</taxon>
        <taxon>Spermatophyta</taxon>
        <taxon>Magnoliopsida</taxon>
        <taxon>eudicotyledons</taxon>
        <taxon>Gunneridae</taxon>
        <taxon>Pentapetalae</taxon>
        <taxon>Caryophyllales</taxon>
        <taxon>Chenopodiaceae</taxon>
        <taxon>Chenopodioideae</taxon>
        <taxon>Atripliceae</taxon>
        <taxon>Chenopodium</taxon>
    </lineage>
</organism>
<feature type="compositionally biased region" description="Basic and acidic residues" evidence="4">
    <location>
        <begin position="639"/>
        <end position="651"/>
    </location>
</feature>
<keyword evidence="2" id="KW-0677">Repeat</keyword>
<dbReference type="Proteomes" id="UP000596660">
    <property type="component" value="Unplaced"/>
</dbReference>
<dbReference type="InterPro" id="IPR032867">
    <property type="entry name" value="DYW_dom"/>
</dbReference>
<feature type="region of interest" description="Disordered" evidence="4">
    <location>
        <begin position="1"/>
        <end position="68"/>
    </location>
</feature>
<evidence type="ECO:0000256" key="3">
    <source>
        <dbReference type="PROSITE-ProRule" id="PRU00708"/>
    </source>
</evidence>
<evidence type="ECO:0000256" key="4">
    <source>
        <dbReference type="SAM" id="MobiDB-lite"/>
    </source>
</evidence>
<comment type="similarity">
    <text evidence="1">Belongs to the PPR family. PCMP-H subfamily.</text>
</comment>
<dbReference type="FunFam" id="1.25.40.10:FF:000073">
    <property type="entry name" value="Pentatricopeptide repeat-containing protein chloroplastic"/>
    <property type="match status" value="1"/>
</dbReference>
<feature type="repeat" description="PPR" evidence="3">
    <location>
        <begin position="1243"/>
        <end position="1273"/>
    </location>
</feature>
<dbReference type="Pfam" id="PF13041">
    <property type="entry name" value="PPR_2"/>
    <property type="match status" value="6"/>
</dbReference>
<evidence type="ECO:0000256" key="2">
    <source>
        <dbReference type="ARBA" id="ARBA00022737"/>
    </source>
</evidence>
<dbReference type="Gene3D" id="2.20.110.10">
    <property type="entry name" value="Histone H3 K4-specific methyltransferase SET7/9 N-terminal domain"/>
    <property type="match status" value="1"/>
</dbReference>
<dbReference type="GO" id="GO:0008270">
    <property type="term" value="F:zinc ion binding"/>
    <property type="evidence" value="ECO:0007669"/>
    <property type="project" value="InterPro"/>
</dbReference>
<feature type="domain" description="DYW" evidence="5">
    <location>
        <begin position="1700"/>
        <end position="1738"/>
    </location>
</feature>
<dbReference type="Pfam" id="PF02493">
    <property type="entry name" value="MORN"/>
    <property type="match status" value="3"/>
</dbReference>
<feature type="repeat" description="PPR" evidence="3">
    <location>
        <begin position="1173"/>
        <end position="1207"/>
    </location>
</feature>
<dbReference type="GO" id="GO:0099402">
    <property type="term" value="P:plant organ development"/>
    <property type="evidence" value="ECO:0007669"/>
    <property type="project" value="UniProtKB-ARBA"/>
</dbReference>
<reference evidence="6" key="2">
    <citation type="submission" date="2021-03" db="UniProtKB">
        <authorList>
            <consortium name="EnsemblPlants"/>
        </authorList>
    </citation>
    <scope>IDENTIFICATION</scope>
</reference>